<name>A0ABY0THZ8_9PROT</name>
<dbReference type="InterPro" id="IPR005572">
    <property type="entry name" value="Anti-sigma_E_RseA_N"/>
</dbReference>
<dbReference type="InterPro" id="IPR052383">
    <property type="entry name" value="Anti-sigma-E_RseA-like"/>
</dbReference>
<evidence type="ECO:0000259" key="1">
    <source>
        <dbReference type="Pfam" id="PF03872"/>
    </source>
</evidence>
<evidence type="ECO:0000313" key="3">
    <source>
        <dbReference type="Proteomes" id="UP000183471"/>
    </source>
</evidence>
<dbReference type="RefSeq" id="WP_074631895.1">
    <property type="nucleotide sequence ID" value="NZ_FNKY01000001.1"/>
</dbReference>
<comment type="caution">
    <text evidence="2">The sequence shown here is derived from an EMBL/GenBank/DDBJ whole genome shotgun (WGS) entry which is preliminary data.</text>
</comment>
<reference evidence="2 3" key="1">
    <citation type="submission" date="2016-10" db="EMBL/GenBank/DDBJ databases">
        <authorList>
            <person name="Varghese N."/>
            <person name="Submissions S."/>
        </authorList>
    </citation>
    <scope>NUCLEOTIDE SEQUENCE [LARGE SCALE GENOMIC DNA]</scope>
    <source>
        <strain evidence="2 3">Nl1</strain>
    </source>
</reference>
<sequence length="186" mass="19747">MKSQISALMDGELDEEDAASIIVQLKKTEELRDEWAVYHLIGDAMGRPEARSAHIARRVSARLALEPTVLAPRPQTARHRTKAYAVAASVAAVAVVGWISLQTADRSPENLAASKPAPAILAANPSIPQSTATAAQAIPVISVSAPAPAQINDYLLAHGQFSPNTAMHSVAPYIRTVAESRENSAR</sequence>
<dbReference type="Proteomes" id="UP000183471">
    <property type="component" value="Unassembled WGS sequence"/>
</dbReference>
<dbReference type="PANTHER" id="PTHR38104">
    <property type="match status" value="1"/>
</dbReference>
<proteinExistence type="predicted"/>
<dbReference type="SUPFAM" id="SSF89069">
    <property type="entry name" value="N-terminal, cytoplasmic domain of anti-sigmaE factor RseA"/>
    <property type="match status" value="1"/>
</dbReference>
<dbReference type="InterPro" id="IPR036147">
    <property type="entry name" value="Anti-sigma_E_RseA_N_sf"/>
</dbReference>
<dbReference type="CDD" id="cd16328">
    <property type="entry name" value="RseA_N"/>
    <property type="match status" value="1"/>
</dbReference>
<protein>
    <submittedName>
        <fullName evidence="2">Sigma-E factor negative regulatory protein RseA</fullName>
    </submittedName>
</protein>
<gene>
    <name evidence="2" type="ORF">SAMN05216402_1658</name>
</gene>
<organism evidence="2 3">
    <name type="scientific">Nitrosospira multiformis</name>
    <dbReference type="NCBI Taxonomy" id="1231"/>
    <lineage>
        <taxon>Bacteria</taxon>
        <taxon>Pseudomonadati</taxon>
        <taxon>Pseudomonadota</taxon>
        <taxon>Betaproteobacteria</taxon>
        <taxon>Nitrosomonadales</taxon>
        <taxon>Nitrosomonadaceae</taxon>
        <taxon>Nitrosospira</taxon>
    </lineage>
</organism>
<keyword evidence="3" id="KW-1185">Reference proteome</keyword>
<feature type="domain" description="Anti sigma-E protein RseA N-terminal" evidence="1">
    <location>
        <begin position="2"/>
        <end position="78"/>
    </location>
</feature>
<dbReference type="Gene3D" id="1.10.10.880">
    <property type="entry name" value="Anti sigma-E protein RseA, N-terminal domain"/>
    <property type="match status" value="1"/>
</dbReference>
<dbReference type="PANTHER" id="PTHR38104:SF1">
    <property type="entry name" value="ANTI-SIGMA-E FACTOR RSEA"/>
    <property type="match status" value="1"/>
</dbReference>
<accession>A0ABY0THZ8</accession>
<evidence type="ECO:0000313" key="2">
    <source>
        <dbReference type="EMBL" id="SDQ64034.1"/>
    </source>
</evidence>
<dbReference type="Pfam" id="PF03872">
    <property type="entry name" value="RseA_N"/>
    <property type="match status" value="1"/>
</dbReference>
<dbReference type="EMBL" id="FNKY01000001">
    <property type="protein sequence ID" value="SDQ64034.1"/>
    <property type="molecule type" value="Genomic_DNA"/>
</dbReference>